<keyword evidence="2" id="KW-1185">Reference proteome</keyword>
<sequence>MAKRTEKIEIGMDLAARCRVTDSWQDDFGDQWVKVLIEGHDVPLTLKAAHFYPFDDHDVAHTF</sequence>
<evidence type="ECO:0000313" key="2">
    <source>
        <dbReference type="Proteomes" id="UP000275530"/>
    </source>
</evidence>
<dbReference type="EMBL" id="QZXA01000005">
    <property type="protein sequence ID" value="RJT34013.1"/>
    <property type="molecule type" value="Genomic_DNA"/>
</dbReference>
<dbReference type="Proteomes" id="UP000275530">
    <property type="component" value="Unassembled WGS sequence"/>
</dbReference>
<name>A0A6M7TSZ4_9HYPH</name>
<gene>
    <name evidence="1" type="ORF">D3242_13510</name>
</gene>
<accession>A0A6M7TSZ4</accession>
<comment type="caution">
    <text evidence="1">The sequence shown here is derived from an EMBL/GenBank/DDBJ whole genome shotgun (WGS) entry which is preliminary data.</text>
</comment>
<dbReference type="AlphaFoldDB" id="A0A6M7TSZ4"/>
<protein>
    <submittedName>
        <fullName evidence="1">Uncharacterized protein</fullName>
    </submittedName>
</protein>
<proteinExistence type="predicted"/>
<reference evidence="1 2" key="1">
    <citation type="submission" date="2018-09" db="EMBL/GenBank/DDBJ databases">
        <title>Mesorhizobium carmichaelinearum sp. nov. isolated from Carmichaelinea spp. root nodules in New Zealand.</title>
        <authorList>
            <person name="De Meyer S.E."/>
        </authorList>
    </citation>
    <scope>NUCLEOTIDE SEQUENCE [LARGE SCALE GENOMIC DNA]</scope>
    <source>
        <strain evidence="1 2">LMG 28313</strain>
    </source>
</reference>
<evidence type="ECO:0000313" key="1">
    <source>
        <dbReference type="EMBL" id="RJT34013.1"/>
    </source>
</evidence>
<organism evidence="1 2">
    <name type="scientific">Mesorhizobium jarvisii</name>
    <dbReference type="NCBI Taxonomy" id="1777867"/>
    <lineage>
        <taxon>Bacteria</taxon>
        <taxon>Pseudomonadati</taxon>
        <taxon>Pseudomonadota</taxon>
        <taxon>Alphaproteobacteria</taxon>
        <taxon>Hyphomicrobiales</taxon>
        <taxon>Phyllobacteriaceae</taxon>
        <taxon>Mesorhizobium</taxon>
    </lineage>
</organism>